<gene>
    <name evidence="10" type="ORF">PENNAL_c0026G05669</name>
</gene>
<dbReference type="InterPro" id="IPR036259">
    <property type="entry name" value="MFS_trans_sf"/>
</dbReference>
<dbReference type="Pfam" id="PF00083">
    <property type="entry name" value="Sugar_tr"/>
    <property type="match status" value="1"/>
</dbReference>
<dbReference type="PANTHER" id="PTHR48022:SF3">
    <property type="entry name" value="HEXOSE TRANSPORTER PROTEIN (AFU_ORTHOLOGUE AFUA_8G04480)-RELATED"/>
    <property type="match status" value="1"/>
</dbReference>
<name>A0A1V6YBN7_PENNA</name>
<dbReference type="OMA" id="FVIWTAC"/>
<dbReference type="PANTHER" id="PTHR48022">
    <property type="entry name" value="PLASTIDIC GLUCOSE TRANSPORTER 4"/>
    <property type="match status" value="1"/>
</dbReference>
<keyword evidence="3 7" id="KW-0813">Transport</keyword>
<comment type="caution">
    <text evidence="10">The sequence shown here is derived from an EMBL/GenBank/DDBJ whole genome shotgun (WGS) entry which is preliminary data.</text>
</comment>
<dbReference type="SUPFAM" id="SSF103473">
    <property type="entry name" value="MFS general substrate transporter"/>
    <property type="match status" value="1"/>
</dbReference>
<evidence type="ECO:0000256" key="1">
    <source>
        <dbReference type="ARBA" id="ARBA00004141"/>
    </source>
</evidence>
<dbReference type="Gene3D" id="1.20.1250.20">
    <property type="entry name" value="MFS general substrate transporter like domains"/>
    <property type="match status" value="1"/>
</dbReference>
<evidence type="ECO:0000259" key="9">
    <source>
        <dbReference type="PROSITE" id="PS50850"/>
    </source>
</evidence>
<feature type="transmembrane region" description="Helical" evidence="8">
    <location>
        <begin position="125"/>
        <end position="148"/>
    </location>
</feature>
<evidence type="ECO:0000256" key="3">
    <source>
        <dbReference type="ARBA" id="ARBA00022448"/>
    </source>
</evidence>
<dbReference type="InterPro" id="IPR003663">
    <property type="entry name" value="Sugar/inositol_transpt"/>
</dbReference>
<feature type="transmembrane region" description="Helical" evidence="8">
    <location>
        <begin position="404"/>
        <end position="426"/>
    </location>
</feature>
<feature type="transmembrane region" description="Helical" evidence="8">
    <location>
        <begin position="501"/>
        <end position="522"/>
    </location>
</feature>
<evidence type="ECO:0000313" key="11">
    <source>
        <dbReference type="Proteomes" id="UP000191691"/>
    </source>
</evidence>
<sequence>MNSTCPAGMKFLSAGALDALILQQSRPTVFLISALAPARDGRRGPLTGDSDPPMKDQDIVGKALASVLPQYNRPWFRVPHLLQLNLILMIPLLSSAVAGYDGSLMNGLQSIAQWKQYFGNPTGSVLGIVNAAQSIGSVVSLPVVGILSDYMGRRLTLLSGAIVIVMASIVQAASVQYGMFVFSRVLVGVGSMLVVQPSPMLITELAYPTHRGKYTSAFWTMYYLGAILASWASYGTQKHLNSSDWSWRVPSIIQAGLPIVQILLWWLVPESPRWLVAKGRIQEAEELLARFHTAGDTSHPLIQFEMSEIVSTIEMESQAAETKWSTLVKTPGNRKRTFIAVCVGAFAQWNGVAVVSYYLTLVLDTVGIKDPDTQTLINGLLQIFNFIAAGSAALLVDRLGRRTLFLWSAAGMLASFVIWTACSAVFDSTHANGLGKTVIVFVFIFYFHYDIAYTPLLLGYPTEIFPYSIRSKGLTVELLSVYSSLIVLAFVNPIALDKIGWHYYIFFCCFDVLVLAVTWFAFPETKGYSLEEIAQVFDGPTPATSGVMFDKGQEMEGEGEHVEHVG</sequence>
<dbReference type="GO" id="GO:0005351">
    <property type="term" value="F:carbohydrate:proton symporter activity"/>
    <property type="evidence" value="ECO:0007669"/>
    <property type="project" value="TreeGrafter"/>
</dbReference>
<comment type="subcellular location">
    <subcellularLocation>
        <location evidence="1">Membrane</location>
        <topology evidence="1">Multi-pass membrane protein</topology>
    </subcellularLocation>
</comment>
<evidence type="ECO:0000256" key="7">
    <source>
        <dbReference type="RuleBase" id="RU003346"/>
    </source>
</evidence>
<dbReference type="FunFam" id="1.20.1250.20:FF:000117">
    <property type="entry name" value="MFS hexose transporter"/>
    <property type="match status" value="1"/>
</dbReference>
<feature type="transmembrane region" description="Helical" evidence="8">
    <location>
        <begin position="379"/>
        <end position="397"/>
    </location>
</feature>
<keyword evidence="4 8" id="KW-0812">Transmembrane</keyword>
<dbReference type="Proteomes" id="UP000191691">
    <property type="component" value="Unassembled WGS sequence"/>
</dbReference>
<feature type="transmembrane region" description="Helical" evidence="8">
    <location>
        <begin position="245"/>
        <end position="268"/>
    </location>
</feature>
<evidence type="ECO:0000256" key="5">
    <source>
        <dbReference type="ARBA" id="ARBA00022989"/>
    </source>
</evidence>
<proteinExistence type="inferred from homology"/>
<feature type="transmembrane region" description="Helical" evidence="8">
    <location>
        <begin position="81"/>
        <end position="100"/>
    </location>
</feature>
<feature type="transmembrane region" description="Helical" evidence="8">
    <location>
        <begin position="214"/>
        <end position="233"/>
    </location>
</feature>
<evidence type="ECO:0000256" key="4">
    <source>
        <dbReference type="ARBA" id="ARBA00022692"/>
    </source>
</evidence>
<keyword evidence="6 8" id="KW-0472">Membrane</keyword>
<dbReference type="NCBIfam" id="TIGR00879">
    <property type="entry name" value="SP"/>
    <property type="match status" value="1"/>
</dbReference>
<dbReference type="AlphaFoldDB" id="A0A1V6YBN7"/>
<dbReference type="GO" id="GO:0016020">
    <property type="term" value="C:membrane"/>
    <property type="evidence" value="ECO:0007669"/>
    <property type="project" value="UniProtKB-SubCell"/>
</dbReference>
<organism evidence="10 11">
    <name type="scientific">Penicillium nalgiovense</name>
    <dbReference type="NCBI Taxonomy" id="60175"/>
    <lineage>
        <taxon>Eukaryota</taxon>
        <taxon>Fungi</taxon>
        <taxon>Dikarya</taxon>
        <taxon>Ascomycota</taxon>
        <taxon>Pezizomycotina</taxon>
        <taxon>Eurotiomycetes</taxon>
        <taxon>Eurotiomycetidae</taxon>
        <taxon>Eurotiales</taxon>
        <taxon>Aspergillaceae</taxon>
        <taxon>Penicillium</taxon>
    </lineage>
</organism>
<dbReference type="PRINTS" id="PR00171">
    <property type="entry name" value="SUGRTRNSPORT"/>
</dbReference>
<evidence type="ECO:0000256" key="2">
    <source>
        <dbReference type="ARBA" id="ARBA00010992"/>
    </source>
</evidence>
<dbReference type="EMBL" id="MOOB01000026">
    <property type="protein sequence ID" value="OQE84704.1"/>
    <property type="molecule type" value="Genomic_DNA"/>
</dbReference>
<feature type="transmembrane region" description="Helical" evidence="8">
    <location>
        <begin position="474"/>
        <end position="495"/>
    </location>
</feature>
<evidence type="ECO:0000256" key="6">
    <source>
        <dbReference type="ARBA" id="ARBA00023136"/>
    </source>
</evidence>
<protein>
    <recommendedName>
        <fullName evidence="9">Major facilitator superfamily (MFS) profile domain-containing protein</fullName>
    </recommendedName>
</protein>
<feature type="transmembrane region" description="Helical" evidence="8">
    <location>
        <begin position="438"/>
        <end position="462"/>
    </location>
</feature>
<dbReference type="PROSITE" id="PS50850">
    <property type="entry name" value="MFS"/>
    <property type="match status" value="1"/>
</dbReference>
<accession>A0A1V6YBN7</accession>
<evidence type="ECO:0000313" key="10">
    <source>
        <dbReference type="EMBL" id="OQE84704.1"/>
    </source>
</evidence>
<keyword evidence="5 8" id="KW-1133">Transmembrane helix</keyword>
<reference evidence="11" key="1">
    <citation type="journal article" date="2017" name="Nat. Microbiol.">
        <title>Global analysis of biosynthetic gene clusters reveals vast potential of secondary metabolite production in Penicillium species.</title>
        <authorList>
            <person name="Nielsen J.C."/>
            <person name="Grijseels S."/>
            <person name="Prigent S."/>
            <person name="Ji B."/>
            <person name="Dainat J."/>
            <person name="Nielsen K.F."/>
            <person name="Frisvad J.C."/>
            <person name="Workman M."/>
            <person name="Nielsen J."/>
        </authorList>
    </citation>
    <scope>NUCLEOTIDE SEQUENCE [LARGE SCALE GENOMIC DNA]</scope>
    <source>
        <strain evidence="11">IBT 13039</strain>
    </source>
</reference>
<feature type="domain" description="Major facilitator superfamily (MFS) profile" evidence="9">
    <location>
        <begin position="87"/>
        <end position="526"/>
    </location>
</feature>
<dbReference type="InterPro" id="IPR005829">
    <property type="entry name" value="Sugar_transporter_CS"/>
</dbReference>
<feature type="transmembrane region" description="Helical" evidence="8">
    <location>
        <begin position="338"/>
        <end position="359"/>
    </location>
</feature>
<comment type="similarity">
    <text evidence="2 7">Belongs to the major facilitator superfamily. Sugar transporter (TC 2.A.1.1) family.</text>
</comment>
<evidence type="ECO:0000256" key="8">
    <source>
        <dbReference type="SAM" id="Phobius"/>
    </source>
</evidence>
<keyword evidence="11" id="KW-1185">Reference proteome</keyword>
<dbReference type="InterPro" id="IPR005828">
    <property type="entry name" value="MFS_sugar_transport-like"/>
</dbReference>
<feature type="transmembrane region" description="Helical" evidence="8">
    <location>
        <begin position="181"/>
        <end position="202"/>
    </location>
</feature>
<dbReference type="PROSITE" id="PS00216">
    <property type="entry name" value="SUGAR_TRANSPORT_1"/>
    <property type="match status" value="2"/>
</dbReference>
<dbReference type="InterPro" id="IPR020846">
    <property type="entry name" value="MFS_dom"/>
</dbReference>
<feature type="transmembrane region" description="Helical" evidence="8">
    <location>
        <begin position="155"/>
        <end position="175"/>
    </location>
</feature>
<dbReference type="InterPro" id="IPR050360">
    <property type="entry name" value="MFS_Sugar_Transporters"/>
</dbReference>